<gene>
    <name evidence="2" type="ORF">NEF87_004195</name>
</gene>
<organism evidence="2 3">
    <name type="scientific">Candidatus Lokiarchaeum ossiferum</name>
    <dbReference type="NCBI Taxonomy" id="2951803"/>
    <lineage>
        <taxon>Archaea</taxon>
        <taxon>Promethearchaeati</taxon>
        <taxon>Promethearchaeota</taxon>
        <taxon>Promethearchaeia</taxon>
        <taxon>Promethearchaeales</taxon>
        <taxon>Promethearchaeaceae</taxon>
        <taxon>Candidatus Lokiarchaeum</taxon>
    </lineage>
</organism>
<accession>A0ABY6HWM7</accession>
<proteinExistence type="predicted"/>
<reference evidence="2" key="1">
    <citation type="submission" date="2022-09" db="EMBL/GenBank/DDBJ databases">
        <title>Actin cytoskeleton and complex cell architecture in an #Asgard archaeon.</title>
        <authorList>
            <person name="Ponce Toledo R.I."/>
            <person name="Schleper C."/>
            <person name="Rodrigues Oliveira T."/>
            <person name="Wollweber F."/>
            <person name="Xu J."/>
            <person name="Rittmann S."/>
            <person name="Klingl A."/>
            <person name="Pilhofer M."/>
        </authorList>
    </citation>
    <scope>NUCLEOTIDE SEQUENCE</scope>
    <source>
        <strain evidence="2">B-35</strain>
    </source>
</reference>
<name>A0ABY6HWM7_9ARCH</name>
<protein>
    <recommendedName>
        <fullName evidence="4">Chromosome partition protein Smc</fullName>
    </recommendedName>
</protein>
<evidence type="ECO:0000313" key="3">
    <source>
        <dbReference type="Proteomes" id="UP001208689"/>
    </source>
</evidence>
<keyword evidence="3" id="KW-1185">Reference proteome</keyword>
<keyword evidence="1" id="KW-0175">Coiled coil</keyword>
<sequence>MKGIVILSYHKNPGAYVDCEFPKGISSSVELTSIEHNKIYTFNRMKESGPNYVYINTKNQQIASFFTGLDPIICTGVPNHCVYLILDREDPTKWEAELKQIALELLPLYYSTNNTSDTDEILVNLENQEFFEHLQRKFLDLKKMEYSDHLVEKMIAEIDDDYSNPEKNQESEQMDGKMALMELEVWRDRVEKLSQEKTDLTKEIEKLKIKISELEDKVQTASEYASGESIEKVHKLSTHLEEANQKAKRQLEELTVQKKSISQIEINNKKLQEECSSIRSEYEKYQKSTLSTIEAKNEEIRILSQRIQKQDEKISSLTQNDQNESKHPFEVKNGNLALENEIKALKYELQIKKKEIIETKKINKVQEREVLNLRELLDLN</sequence>
<dbReference type="Proteomes" id="UP001208689">
    <property type="component" value="Chromosome"/>
</dbReference>
<evidence type="ECO:0000313" key="2">
    <source>
        <dbReference type="EMBL" id="UYP47910.1"/>
    </source>
</evidence>
<evidence type="ECO:0000256" key="1">
    <source>
        <dbReference type="SAM" id="Coils"/>
    </source>
</evidence>
<evidence type="ECO:0008006" key="4">
    <source>
        <dbReference type="Google" id="ProtNLM"/>
    </source>
</evidence>
<dbReference type="EMBL" id="CP104013">
    <property type="protein sequence ID" value="UYP47910.1"/>
    <property type="molecule type" value="Genomic_DNA"/>
</dbReference>
<feature type="coiled-coil region" evidence="1">
    <location>
        <begin position="183"/>
        <end position="355"/>
    </location>
</feature>